<protein>
    <submittedName>
        <fullName evidence="1">ABC transporter substrate-binding protein</fullName>
    </submittedName>
</protein>
<dbReference type="SUPFAM" id="SSF53850">
    <property type="entry name" value="Periplasmic binding protein-like II"/>
    <property type="match status" value="1"/>
</dbReference>
<name>A0A377D451_ECOLX</name>
<gene>
    <name evidence="1" type="ORF">NCTC7922_02094</name>
</gene>
<proteinExistence type="predicted"/>
<dbReference type="AlphaFoldDB" id="A0A377D451"/>
<dbReference type="Gene3D" id="3.10.105.10">
    <property type="entry name" value="Dipeptide-binding Protein, Domain 3"/>
    <property type="match status" value="1"/>
</dbReference>
<dbReference type="Proteomes" id="UP000254174">
    <property type="component" value="Unassembled WGS sequence"/>
</dbReference>
<evidence type="ECO:0000313" key="1">
    <source>
        <dbReference type="EMBL" id="STM15702.1"/>
    </source>
</evidence>
<sequence length="57" mass="6413">MVNGILSGNGKQMRGPIPEGMWGYDATAMQYNHDETKAKAEWDKVTSKPTSLTFLYF</sequence>
<accession>A0A377D451</accession>
<dbReference type="EMBL" id="UGFC01000006">
    <property type="protein sequence ID" value="STM15702.1"/>
    <property type="molecule type" value="Genomic_DNA"/>
</dbReference>
<organism evidence="1 2">
    <name type="scientific">Escherichia coli</name>
    <dbReference type="NCBI Taxonomy" id="562"/>
    <lineage>
        <taxon>Bacteria</taxon>
        <taxon>Pseudomonadati</taxon>
        <taxon>Pseudomonadota</taxon>
        <taxon>Gammaproteobacteria</taxon>
        <taxon>Enterobacterales</taxon>
        <taxon>Enterobacteriaceae</taxon>
        <taxon>Escherichia</taxon>
    </lineage>
</organism>
<evidence type="ECO:0000313" key="2">
    <source>
        <dbReference type="Proteomes" id="UP000254174"/>
    </source>
</evidence>
<reference evidence="1 2" key="1">
    <citation type="submission" date="2018-06" db="EMBL/GenBank/DDBJ databases">
        <authorList>
            <consortium name="Pathogen Informatics"/>
            <person name="Doyle S."/>
        </authorList>
    </citation>
    <scope>NUCLEOTIDE SEQUENCE [LARGE SCALE GENOMIC DNA]</scope>
    <source>
        <strain evidence="1 2">NCTC7922</strain>
    </source>
</reference>